<accession>A0A9Q1KJ98</accession>
<keyword evidence="2" id="KW-1185">Reference proteome</keyword>
<name>A0A9Q1KJ98_9CARY</name>
<evidence type="ECO:0000313" key="1">
    <source>
        <dbReference type="EMBL" id="KAJ8443853.1"/>
    </source>
</evidence>
<dbReference type="EMBL" id="JAKOGI010000110">
    <property type="protein sequence ID" value="KAJ8443853.1"/>
    <property type="molecule type" value="Genomic_DNA"/>
</dbReference>
<gene>
    <name evidence="1" type="ORF">Cgig2_032677</name>
</gene>
<dbReference type="AlphaFoldDB" id="A0A9Q1KJ98"/>
<comment type="caution">
    <text evidence="1">The sequence shown here is derived from an EMBL/GenBank/DDBJ whole genome shotgun (WGS) entry which is preliminary data.</text>
</comment>
<dbReference type="Proteomes" id="UP001153076">
    <property type="component" value="Unassembled WGS sequence"/>
</dbReference>
<evidence type="ECO:0000313" key="2">
    <source>
        <dbReference type="Proteomes" id="UP001153076"/>
    </source>
</evidence>
<organism evidence="1 2">
    <name type="scientific">Carnegiea gigantea</name>
    <dbReference type="NCBI Taxonomy" id="171969"/>
    <lineage>
        <taxon>Eukaryota</taxon>
        <taxon>Viridiplantae</taxon>
        <taxon>Streptophyta</taxon>
        <taxon>Embryophyta</taxon>
        <taxon>Tracheophyta</taxon>
        <taxon>Spermatophyta</taxon>
        <taxon>Magnoliopsida</taxon>
        <taxon>eudicotyledons</taxon>
        <taxon>Gunneridae</taxon>
        <taxon>Pentapetalae</taxon>
        <taxon>Caryophyllales</taxon>
        <taxon>Cactineae</taxon>
        <taxon>Cactaceae</taxon>
        <taxon>Cactoideae</taxon>
        <taxon>Echinocereeae</taxon>
        <taxon>Carnegiea</taxon>
    </lineage>
</organism>
<reference evidence="1" key="1">
    <citation type="submission" date="2022-04" db="EMBL/GenBank/DDBJ databases">
        <title>Carnegiea gigantea Genome sequencing and assembly v2.</title>
        <authorList>
            <person name="Copetti D."/>
            <person name="Sanderson M.J."/>
            <person name="Burquez A."/>
            <person name="Wojciechowski M.F."/>
        </authorList>
    </citation>
    <scope>NUCLEOTIDE SEQUENCE</scope>
    <source>
        <strain evidence="1">SGP5-SGP5p</strain>
        <tissue evidence="1">Aerial part</tissue>
    </source>
</reference>
<sequence>MLLTNPQAISKNSSLLMAARLPKLTYNTEFGACVSSQLMQLGSGAIIQLAGEYLCSGPIGNTGITLDREVALFAKKWERVINKKSQQPTGSESHPREFSLVFYCSSALNPCFPISCSNYFAVQPKKSRSTSVNFTVKFAFPSSQLISPSPVLHCAVNLAIFMKEKSGKSDLLVYGQQFLESKDAARPQLFMLAFFAAVRIRVSSKLPQQSYSYRPQKFLCTHDDVNLLSLLLFLVSEMEYINFISSAIILGEWNGVT</sequence>
<protein>
    <submittedName>
        <fullName evidence="1">Uncharacterized protein</fullName>
    </submittedName>
</protein>
<proteinExistence type="predicted"/>